<dbReference type="EMBL" id="BMID01000001">
    <property type="protein sequence ID" value="GGA11150.1"/>
    <property type="molecule type" value="Genomic_DNA"/>
</dbReference>
<evidence type="ECO:0000313" key="5">
    <source>
        <dbReference type="Proteomes" id="UP000603317"/>
    </source>
</evidence>
<feature type="region of interest" description="Disordered" evidence="1">
    <location>
        <begin position="267"/>
        <end position="288"/>
    </location>
</feature>
<evidence type="ECO:0008006" key="6">
    <source>
        <dbReference type="Google" id="ProtNLM"/>
    </source>
</evidence>
<protein>
    <recommendedName>
        <fullName evidence="6">Tip attachment protein J domain-containing protein</fullName>
    </recommendedName>
</protein>
<reference evidence="5" key="1">
    <citation type="journal article" date="2019" name="Int. J. Syst. Evol. Microbiol.">
        <title>The Global Catalogue of Microorganisms (GCM) 10K type strain sequencing project: providing services to taxonomists for standard genome sequencing and annotation.</title>
        <authorList>
            <consortium name="The Broad Institute Genomics Platform"/>
            <consortium name="The Broad Institute Genome Sequencing Center for Infectious Disease"/>
            <person name="Wu L."/>
            <person name="Ma J."/>
        </authorList>
    </citation>
    <scope>NUCLEOTIDE SEQUENCE [LARGE SCALE GENOMIC DNA]</scope>
    <source>
        <strain evidence="5">CGMCC 1.15297</strain>
    </source>
</reference>
<comment type="caution">
    <text evidence="4">The sequence shown here is derived from an EMBL/GenBank/DDBJ whole genome shotgun (WGS) entry which is preliminary data.</text>
</comment>
<organism evidence="4 5">
    <name type="scientific">Blastomonas marina</name>
    <dbReference type="NCBI Taxonomy" id="1867408"/>
    <lineage>
        <taxon>Bacteria</taxon>
        <taxon>Pseudomonadati</taxon>
        <taxon>Pseudomonadota</taxon>
        <taxon>Alphaproteobacteria</taxon>
        <taxon>Sphingomonadales</taxon>
        <taxon>Sphingomonadaceae</taxon>
        <taxon>Blastomonas</taxon>
    </lineage>
</organism>
<evidence type="ECO:0000256" key="1">
    <source>
        <dbReference type="SAM" id="MobiDB-lite"/>
    </source>
</evidence>
<feature type="domain" description="Rcc01698-like C-terminal" evidence="3">
    <location>
        <begin position="478"/>
        <end position="573"/>
    </location>
</feature>
<dbReference type="RefSeq" id="WP_188642749.1">
    <property type="nucleotide sequence ID" value="NZ_BMID01000001.1"/>
</dbReference>
<evidence type="ECO:0000259" key="3">
    <source>
        <dbReference type="Pfam" id="PF23666"/>
    </source>
</evidence>
<proteinExistence type="predicted"/>
<feature type="domain" description="Tip attachment protein J" evidence="2">
    <location>
        <begin position="228"/>
        <end position="384"/>
    </location>
</feature>
<dbReference type="InterPro" id="IPR032876">
    <property type="entry name" value="J_dom"/>
</dbReference>
<dbReference type="Pfam" id="PF13550">
    <property type="entry name" value="Phage-tail_3"/>
    <property type="match status" value="1"/>
</dbReference>
<evidence type="ECO:0000313" key="4">
    <source>
        <dbReference type="EMBL" id="GGA11150.1"/>
    </source>
</evidence>
<name>A0ABQ1FGN8_9SPHN</name>
<dbReference type="Pfam" id="PF23666">
    <property type="entry name" value="Rcc01698_C"/>
    <property type="match status" value="1"/>
</dbReference>
<sequence>MATLALTAVGTLVGGPLGGAIGALAGRAIDSAFIGSTSREGPRLAELALSTSSYGQPIAQVHGTMRAGGSIIWATDLREDSTVEGDGKGRPSTTTYSYSASFAVALSSRPIVRLGRVWADGNLLRGAAGDLKVGGTIRVHSGGADQLPDPLIAADKGASCPAFRGIAYAVFEDLQLADYGNRIPALSFEIVADDGAISLAWLAGGAVDGNAVALDAFGGFALEGAPVAALETLAQLVPMDCDGAGDRLAVRASGTAIPVPLSAPARARGEDRFAPATGQSRRRLPPDRRSLGALRYYDPARDYQPGQQRAPGPVPDGEPQVLEVPAALHAADARALIAAAARRQTNGREMRLWRDATLDPGLGPGSVVTLPDEPGLWRVAGWEWRAEGVEFELVRMVPGDVAAIAASPGQGPTLPDHPMPPTWMSAFELPWDGYGDGAAPRVHAALSADHALWSGAALFAVEPGGALRSLGASGRRRAIAGTTLDPLPPGSSILFDRAARVRVQLLDPEFALASATPELLAFGDNRALIGREIVQFACAEPLGGGVVELSVLLRGRGGTEHLTLDHAAGERFVLLDGAGLAIDPARLGGEGELAAIGLADPDPVTGSIANAGISTRPLCPVHPRLRIAADGSLEWRWTRRARGAWAWRDEVDVPLNEQVEAYQVGFGDPDMPVARWDVAAPVFTLSASELAVLGEVAPAGRFFVRQSGDHAMSLPLLLPRP</sequence>
<accession>A0ABQ1FGN8</accession>
<evidence type="ECO:0000259" key="2">
    <source>
        <dbReference type="Pfam" id="PF13550"/>
    </source>
</evidence>
<keyword evidence="5" id="KW-1185">Reference proteome</keyword>
<gene>
    <name evidence="4" type="ORF">GCM10010923_22210</name>
</gene>
<dbReference type="Proteomes" id="UP000603317">
    <property type="component" value="Unassembled WGS sequence"/>
</dbReference>
<dbReference type="InterPro" id="IPR056490">
    <property type="entry name" value="Rcc01698_C"/>
</dbReference>